<evidence type="ECO:0008006" key="4">
    <source>
        <dbReference type="Google" id="ProtNLM"/>
    </source>
</evidence>
<dbReference type="CDD" id="cd00267">
    <property type="entry name" value="ABC_ATPase"/>
    <property type="match status" value="1"/>
</dbReference>
<dbReference type="SUPFAM" id="SSF52540">
    <property type="entry name" value="P-loop containing nucleoside triphosphate hydrolases"/>
    <property type="match status" value="1"/>
</dbReference>
<dbReference type="AlphaFoldDB" id="A0A2T0GSY9"/>
<gene>
    <name evidence="2" type="ORF">CEP50_16580</name>
</gene>
<evidence type="ECO:0000313" key="2">
    <source>
        <dbReference type="EMBL" id="PRW62219.1"/>
    </source>
</evidence>
<dbReference type="EMBL" id="PVSR01000038">
    <property type="protein sequence ID" value="PRW62219.1"/>
    <property type="molecule type" value="Genomic_DNA"/>
</dbReference>
<keyword evidence="3" id="KW-1185">Reference proteome</keyword>
<feature type="region of interest" description="Disordered" evidence="1">
    <location>
        <begin position="194"/>
        <end position="229"/>
    </location>
</feature>
<feature type="compositionally biased region" description="Basic and acidic residues" evidence="1">
    <location>
        <begin position="210"/>
        <end position="221"/>
    </location>
</feature>
<comment type="caution">
    <text evidence="2">The sequence shown here is derived from an EMBL/GenBank/DDBJ whole genome shotgun (WGS) entry which is preliminary data.</text>
</comment>
<dbReference type="InParanoid" id="A0A2T0GSY9"/>
<name>A0A2T0GSY9_ACTMO</name>
<dbReference type="STRING" id="1050202.GCA_000384035_01992"/>
<dbReference type="InterPro" id="IPR027417">
    <property type="entry name" value="P-loop_NTPase"/>
</dbReference>
<protein>
    <recommendedName>
        <fullName evidence="4">ABC transporter ATP-binding protein</fullName>
    </recommendedName>
</protein>
<accession>A0A2T0GSY9</accession>
<evidence type="ECO:0000313" key="3">
    <source>
        <dbReference type="Proteomes" id="UP000239352"/>
    </source>
</evidence>
<organism evidence="2 3">
    <name type="scientific">Actinopolyspora mortivallis</name>
    <dbReference type="NCBI Taxonomy" id="33906"/>
    <lineage>
        <taxon>Bacteria</taxon>
        <taxon>Bacillati</taxon>
        <taxon>Actinomycetota</taxon>
        <taxon>Actinomycetes</taxon>
        <taxon>Actinopolysporales</taxon>
        <taxon>Actinopolysporaceae</taxon>
        <taxon>Actinopolyspora</taxon>
    </lineage>
</organism>
<proteinExistence type="predicted"/>
<sequence>MEIVAADVGVNGPHGPLLEPTSLRARSGELLLVTGPPRSGRTALALVLSGRLRPDRGTVLRNGRRNPARLRETVSVIDAPGITEPEGALELTEIVGEGLSLAGRRCGRKAVRRWITGRGLDEWAHTRFEQLPPRIRTRVLLDLGRAPRGTEALVLDCPDRHGDDPLNWYPAAREAAEHGYAVVVVCSPHSADDLNAPTVRIGTSSTIDDPPSRTDALRTPDQETPGTTS</sequence>
<reference evidence="2 3" key="1">
    <citation type="submission" date="2018-03" db="EMBL/GenBank/DDBJ databases">
        <title>Actinopolyspora mortivallis from Sahara, screening for active biomolecules.</title>
        <authorList>
            <person name="Selama O."/>
            <person name="Wellington E.M.H."/>
            <person name="Hacene H."/>
        </authorList>
    </citation>
    <scope>NUCLEOTIDE SEQUENCE [LARGE SCALE GENOMIC DNA]</scope>
    <source>
        <strain evidence="2 3">M5A</strain>
    </source>
</reference>
<evidence type="ECO:0000256" key="1">
    <source>
        <dbReference type="SAM" id="MobiDB-lite"/>
    </source>
</evidence>
<dbReference type="Gene3D" id="3.40.50.300">
    <property type="entry name" value="P-loop containing nucleotide triphosphate hydrolases"/>
    <property type="match status" value="1"/>
</dbReference>
<dbReference type="Proteomes" id="UP000239352">
    <property type="component" value="Unassembled WGS sequence"/>
</dbReference>